<evidence type="ECO:0000313" key="2">
    <source>
        <dbReference type="Proteomes" id="UP001150581"/>
    </source>
</evidence>
<dbReference type="EMBL" id="JANBPG010000225">
    <property type="protein sequence ID" value="KAJ1898595.1"/>
    <property type="molecule type" value="Genomic_DNA"/>
</dbReference>
<name>A0ACC1IPW7_9FUNG</name>
<comment type="caution">
    <text evidence="1">The sequence shown here is derived from an EMBL/GenBank/DDBJ whole genome shotgun (WGS) entry which is preliminary data.</text>
</comment>
<sequence length="345" mass="36598">MKRTNSVNIVIACCSWLAATASTAAAASLGSVSLASAAASGSIRGMDPTEILQQTLNNIRVTNGTKVPQGSGSSFVQLLIGSNSRFGLCGGTLVDSKTIVTAGHCVYDRQKNVVKPASEFYVFYGNVENMSPTYVKAKKVTIHPKYDQRQMFNDIAIIEVPALPLSKGKVETMPLYNGAIGTRVPMGIYGWGTIRSHGTANDNPSSLLTQTVYTSIPEDCQVIEPSYNNANGPQICTNNHYNIGVDVCQGDSGTGTTIAAENGKQYLAGLVSYGTNKLGEATCGEDGSFGIYSNVFYHHKWIESVAGINVASGPFSEPQVSPAPVPETPTVTPTKPPTCIFFLCF</sequence>
<organism evidence="1 2">
    <name type="scientific">Kickxella alabastrina</name>
    <dbReference type="NCBI Taxonomy" id="61397"/>
    <lineage>
        <taxon>Eukaryota</taxon>
        <taxon>Fungi</taxon>
        <taxon>Fungi incertae sedis</taxon>
        <taxon>Zoopagomycota</taxon>
        <taxon>Kickxellomycotina</taxon>
        <taxon>Kickxellomycetes</taxon>
        <taxon>Kickxellales</taxon>
        <taxon>Kickxellaceae</taxon>
        <taxon>Kickxella</taxon>
    </lineage>
</organism>
<gene>
    <name evidence="1" type="ORF">LPJ66_002651</name>
</gene>
<proteinExistence type="predicted"/>
<protein>
    <submittedName>
        <fullName evidence="1">Uncharacterized protein</fullName>
    </submittedName>
</protein>
<keyword evidence="2" id="KW-1185">Reference proteome</keyword>
<dbReference type="Proteomes" id="UP001150581">
    <property type="component" value="Unassembled WGS sequence"/>
</dbReference>
<evidence type="ECO:0000313" key="1">
    <source>
        <dbReference type="EMBL" id="KAJ1898595.1"/>
    </source>
</evidence>
<accession>A0ACC1IPW7</accession>
<reference evidence="1" key="1">
    <citation type="submission" date="2022-07" db="EMBL/GenBank/DDBJ databases">
        <title>Phylogenomic reconstructions and comparative analyses of Kickxellomycotina fungi.</title>
        <authorList>
            <person name="Reynolds N.K."/>
            <person name="Stajich J.E."/>
            <person name="Barry K."/>
            <person name="Grigoriev I.V."/>
            <person name="Crous P."/>
            <person name="Smith M.E."/>
        </authorList>
    </citation>
    <scope>NUCLEOTIDE SEQUENCE</scope>
    <source>
        <strain evidence="1">Benny 63K</strain>
    </source>
</reference>